<dbReference type="GO" id="GO:0003677">
    <property type="term" value="F:DNA binding"/>
    <property type="evidence" value="ECO:0007669"/>
    <property type="project" value="InterPro"/>
</dbReference>
<sequence length="323" mass="37047">MSRQFDEYMEGKFEVLGETYEVVEPENFEELMQALHVREVIQTAISSLMHDEDSSRLCTLMDKQNDFIQEYLDSIGNFDNRYLISNIAFLAKKNSLRIGEIENMLGLSAGYISRTAKENSAKKLSIDVVWKIARLFEVDIRHLLETDLQIPDSNSDLAAKFLEKVYRDTESGLVEWKCNGGVIAALDDSFSGSGLVTYEKDKPYYHSMYLNRDARFVLADDIFACENIALEAEVLIVPFYLESSGEQAMQYEFIFRHSIDDENDPKYGSYYFTRMFTTADDPFSHLDSPAGRLYKLLKDREYDTRMSSGAKAVITSYLKSGLK</sequence>
<name>A0A8S5MN69_9CAUD</name>
<dbReference type="EMBL" id="BK014939">
    <property type="protein sequence ID" value="DAD83652.1"/>
    <property type="molecule type" value="Genomic_DNA"/>
</dbReference>
<dbReference type="PROSITE" id="PS50943">
    <property type="entry name" value="HTH_CROC1"/>
    <property type="match status" value="1"/>
</dbReference>
<evidence type="ECO:0000313" key="2">
    <source>
        <dbReference type="EMBL" id="DAD83652.1"/>
    </source>
</evidence>
<proteinExistence type="predicted"/>
<feature type="domain" description="HTH cro/C1-type" evidence="1">
    <location>
        <begin position="87"/>
        <end position="143"/>
    </location>
</feature>
<dbReference type="SUPFAM" id="SSF47413">
    <property type="entry name" value="lambda repressor-like DNA-binding domains"/>
    <property type="match status" value="1"/>
</dbReference>
<dbReference type="CDD" id="cd00093">
    <property type="entry name" value="HTH_XRE"/>
    <property type="match status" value="1"/>
</dbReference>
<reference evidence="2" key="1">
    <citation type="journal article" date="2021" name="Proc. Natl. Acad. Sci. U.S.A.">
        <title>A Catalog of Tens of Thousands of Viruses from Human Metagenomes Reveals Hidden Associations with Chronic Diseases.</title>
        <authorList>
            <person name="Tisza M.J."/>
            <person name="Buck C.B."/>
        </authorList>
    </citation>
    <scope>NUCLEOTIDE SEQUENCE</scope>
    <source>
        <strain evidence="2">Ct89Z21</strain>
    </source>
</reference>
<dbReference type="InterPro" id="IPR010982">
    <property type="entry name" value="Lambda_DNA-bd_dom_sf"/>
</dbReference>
<accession>A0A8S5MN69</accession>
<protein>
    <submittedName>
        <fullName evidence="2">PROTEIN HIPA</fullName>
    </submittedName>
</protein>
<organism evidence="2">
    <name type="scientific">Siphoviridae sp. ct89Z21</name>
    <dbReference type="NCBI Taxonomy" id="2826168"/>
    <lineage>
        <taxon>Viruses</taxon>
        <taxon>Duplodnaviria</taxon>
        <taxon>Heunggongvirae</taxon>
        <taxon>Uroviricota</taxon>
        <taxon>Caudoviricetes</taxon>
    </lineage>
</organism>
<dbReference type="InterPro" id="IPR001387">
    <property type="entry name" value="Cro/C1-type_HTH"/>
</dbReference>
<dbReference type="Gene3D" id="1.10.260.40">
    <property type="entry name" value="lambda repressor-like DNA-binding domains"/>
    <property type="match status" value="1"/>
</dbReference>
<evidence type="ECO:0000259" key="1">
    <source>
        <dbReference type="PROSITE" id="PS50943"/>
    </source>
</evidence>